<evidence type="ECO:0000259" key="1">
    <source>
        <dbReference type="Pfam" id="PF21762"/>
    </source>
</evidence>
<dbReference type="PANTHER" id="PTHR28083:SF1">
    <property type="entry name" value="GOOD FOR FULL DBP5 ACTIVITY PROTEIN 2"/>
    <property type="match status" value="1"/>
</dbReference>
<sequence>MEHLKEFLQSQSSASVLAHALGIRIIPHAPSLLSNAIINVVDCESWERDGNKLTEIGLSTFSVHDMHAVPSPGDHGINLLKNVYFYHHRLTTTALLINGRWVAGNPTKNRFGNTRFVTPAEAKAALREAFNWPLKPAKGKGEPEYCPVIFMGHAIHNDLSMLSRALDFDVSLFGTAVMTIDTQELAPSLGVYTGPGHLISLRRLCESHGFEYRDTHTAGNDAAYTLFGAVFMVLNHFGIAGEGGLDAATDEGSSPTLTPQQVVDTIEALSRDQVDNWGVATFCERCDRYNHLRRDCRARVNCQVCLQANRKGAARSHMTSRCTWK</sequence>
<proteinExistence type="predicted"/>
<organism evidence="2 3">
    <name type="scientific">Westerdykella ornata</name>
    <dbReference type="NCBI Taxonomy" id="318751"/>
    <lineage>
        <taxon>Eukaryota</taxon>
        <taxon>Fungi</taxon>
        <taxon>Dikarya</taxon>
        <taxon>Ascomycota</taxon>
        <taxon>Pezizomycotina</taxon>
        <taxon>Dothideomycetes</taxon>
        <taxon>Pleosporomycetidae</taxon>
        <taxon>Pleosporales</taxon>
        <taxon>Sporormiaceae</taxon>
        <taxon>Westerdykella</taxon>
    </lineage>
</organism>
<dbReference type="InterPro" id="IPR036397">
    <property type="entry name" value="RNaseH_sf"/>
</dbReference>
<dbReference type="EMBL" id="ML986486">
    <property type="protein sequence ID" value="KAF2279712.1"/>
    <property type="molecule type" value="Genomic_DNA"/>
</dbReference>
<keyword evidence="3" id="KW-1185">Reference proteome</keyword>
<dbReference type="Pfam" id="PF21762">
    <property type="entry name" value="DEDDh_C"/>
    <property type="match status" value="1"/>
</dbReference>
<dbReference type="OrthoDB" id="5953249at2759"/>
<dbReference type="SUPFAM" id="SSF53098">
    <property type="entry name" value="Ribonuclease H-like"/>
    <property type="match status" value="1"/>
</dbReference>
<dbReference type="AlphaFoldDB" id="A0A6A6JT17"/>
<evidence type="ECO:0000313" key="3">
    <source>
        <dbReference type="Proteomes" id="UP000800097"/>
    </source>
</evidence>
<dbReference type="GeneID" id="54548431"/>
<dbReference type="RefSeq" id="XP_033657251.1">
    <property type="nucleotide sequence ID" value="XM_033795256.1"/>
</dbReference>
<dbReference type="Proteomes" id="UP000800097">
    <property type="component" value="Unassembled WGS sequence"/>
</dbReference>
<dbReference type="GO" id="GO:0003676">
    <property type="term" value="F:nucleic acid binding"/>
    <property type="evidence" value="ECO:0007669"/>
    <property type="project" value="InterPro"/>
</dbReference>
<feature type="domain" description="Gfd2/YDR514C-like C-terminal" evidence="1">
    <location>
        <begin position="40"/>
        <end position="228"/>
    </location>
</feature>
<protein>
    <recommendedName>
        <fullName evidence="1">Gfd2/YDR514C-like C-terminal domain-containing protein</fullName>
    </recommendedName>
</protein>
<name>A0A6A6JT17_WESOR</name>
<accession>A0A6A6JT17</accession>
<reference evidence="2" key="1">
    <citation type="journal article" date="2020" name="Stud. Mycol.">
        <title>101 Dothideomycetes genomes: a test case for predicting lifestyles and emergence of pathogens.</title>
        <authorList>
            <person name="Haridas S."/>
            <person name="Albert R."/>
            <person name="Binder M."/>
            <person name="Bloem J."/>
            <person name="Labutti K."/>
            <person name="Salamov A."/>
            <person name="Andreopoulos B."/>
            <person name="Baker S."/>
            <person name="Barry K."/>
            <person name="Bills G."/>
            <person name="Bluhm B."/>
            <person name="Cannon C."/>
            <person name="Castanera R."/>
            <person name="Culley D."/>
            <person name="Daum C."/>
            <person name="Ezra D."/>
            <person name="Gonzalez J."/>
            <person name="Henrissat B."/>
            <person name="Kuo A."/>
            <person name="Liang C."/>
            <person name="Lipzen A."/>
            <person name="Lutzoni F."/>
            <person name="Magnuson J."/>
            <person name="Mondo S."/>
            <person name="Nolan M."/>
            <person name="Ohm R."/>
            <person name="Pangilinan J."/>
            <person name="Park H.-J."/>
            <person name="Ramirez L."/>
            <person name="Alfaro M."/>
            <person name="Sun H."/>
            <person name="Tritt A."/>
            <person name="Yoshinaga Y."/>
            <person name="Zwiers L.-H."/>
            <person name="Turgeon B."/>
            <person name="Goodwin S."/>
            <person name="Spatafora J."/>
            <person name="Crous P."/>
            <person name="Grigoriev I."/>
        </authorList>
    </citation>
    <scope>NUCLEOTIDE SEQUENCE</scope>
    <source>
        <strain evidence="2">CBS 379.55</strain>
    </source>
</reference>
<dbReference type="InterPro" id="IPR012337">
    <property type="entry name" value="RNaseH-like_sf"/>
</dbReference>
<dbReference type="InterPro" id="IPR040151">
    <property type="entry name" value="Gfd2/YDR514C-like"/>
</dbReference>
<dbReference type="InterPro" id="IPR048519">
    <property type="entry name" value="Gfd2/YDR514C-like_C"/>
</dbReference>
<dbReference type="PANTHER" id="PTHR28083">
    <property type="entry name" value="GOOD FOR FULL DBP5 ACTIVITY PROTEIN 2"/>
    <property type="match status" value="1"/>
</dbReference>
<gene>
    <name evidence="2" type="ORF">EI97DRAFT_370871</name>
</gene>
<dbReference type="Gene3D" id="3.30.420.10">
    <property type="entry name" value="Ribonuclease H-like superfamily/Ribonuclease H"/>
    <property type="match status" value="1"/>
</dbReference>
<evidence type="ECO:0000313" key="2">
    <source>
        <dbReference type="EMBL" id="KAF2279712.1"/>
    </source>
</evidence>
<dbReference type="GO" id="GO:0005634">
    <property type="term" value="C:nucleus"/>
    <property type="evidence" value="ECO:0007669"/>
    <property type="project" value="TreeGrafter"/>
</dbReference>